<dbReference type="GO" id="GO:0003677">
    <property type="term" value="F:DNA binding"/>
    <property type="evidence" value="ECO:0007669"/>
    <property type="project" value="UniProtKB-KW"/>
</dbReference>
<evidence type="ECO:0000256" key="1">
    <source>
        <dbReference type="SAM" id="Coils"/>
    </source>
</evidence>
<dbReference type="GO" id="GO:0000156">
    <property type="term" value="F:phosphorelay response regulator activity"/>
    <property type="evidence" value="ECO:0007669"/>
    <property type="project" value="InterPro"/>
</dbReference>
<keyword evidence="2" id="KW-0812">Transmembrane</keyword>
<proteinExistence type="predicted"/>
<dbReference type="PANTHER" id="PTHR37299:SF1">
    <property type="entry name" value="STAGE 0 SPORULATION PROTEIN A HOMOLOG"/>
    <property type="match status" value="1"/>
</dbReference>
<dbReference type="Proteomes" id="UP000244174">
    <property type="component" value="Unassembled WGS sequence"/>
</dbReference>
<keyword evidence="2" id="KW-1133">Transmembrane helix</keyword>
<name>A0A2T6ACG5_9FLAO</name>
<feature type="transmembrane region" description="Helical" evidence="2">
    <location>
        <begin position="108"/>
        <end position="130"/>
    </location>
</feature>
<feature type="transmembrane region" description="Helical" evidence="2">
    <location>
        <begin position="34"/>
        <end position="57"/>
    </location>
</feature>
<organism evidence="4 5">
    <name type="scientific">Christiangramia gaetbulicola</name>
    <dbReference type="NCBI Taxonomy" id="703340"/>
    <lineage>
        <taxon>Bacteria</taxon>
        <taxon>Pseudomonadati</taxon>
        <taxon>Bacteroidota</taxon>
        <taxon>Flavobacteriia</taxon>
        <taxon>Flavobacteriales</taxon>
        <taxon>Flavobacteriaceae</taxon>
        <taxon>Christiangramia</taxon>
    </lineage>
</organism>
<feature type="transmembrane region" description="Helical" evidence="2">
    <location>
        <begin position="69"/>
        <end position="96"/>
    </location>
</feature>
<feature type="domain" description="HTH LytTR-type" evidence="3">
    <location>
        <begin position="155"/>
        <end position="221"/>
    </location>
</feature>
<evidence type="ECO:0000259" key="3">
    <source>
        <dbReference type="PROSITE" id="PS50930"/>
    </source>
</evidence>
<dbReference type="Pfam" id="PF04397">
    <property type="entry name" value="LytTR"/>
    <property type="match status" value="1"/>
</dbReference>
<dbReference type="InterPro" id="IPR046947">
    <property type="entry name" value="LytR-like"/>
</dbReference>
<keyword evidence="2" id="KW-0472">Membrane</keyword>
<keyword evidence="5" id="KW-1185">Reference proteome</keyword>
<evidence type="ECO:0000256" key="2">
    <source>
        <dbReference type="SAM" id="Phobius"/>
    </source>
</evidence>
<reference evidence="4 5" key="1">
    <citation type="submission" date="2018-04" db="EMBL/GenBank/DDBJ databases">
        <title>Genomic Encyclopedia of Archaeal and Bacterial Type Strains, Phase II (KMG-II): from individual species to whole genera.</title>
        <authorList>
            <person name="Goeker M."/>
        </authorList>
    </citation>
    <scope>NUCLEOTIDE SEQUENCE [LARGE SCALE GENOMIC DNA]</scope>
    <source>
        <strain evidence="4 5">DSM 23082</strain>
    </source>
</reference>
<evidence type="ECO:0000313" key="5">
    <source>
        <dbReference type="Proteomes" id="UP000244174"/>
    </source>
</evidence>
<dbReference type="Gene3D" id="2.40.50.1020">
    <property type="entry name" value="LytTr DNA-binding domain"/>
    <property type="match status" value="1"/>
</dbReference>
<gene>
    <name evidence="4" type="ORF">C8P64_3298</name>
</gene>
<dbReference type="EMBL" id="QBKQ01000005">
    <property type="protein sequence ID" value="PTX41498.1"/>
    <property type="molecule type" value="Genomic_DNA"/>
</dbReference>
<dbReference type="PROSITE" id="PS50930">
    <property type="entry name" value="HTH_LYTTR"/>
    <property type="match status" value="1"/>
</dbReference>
<evidence type="ECO:0000313" key="4">
    <source>
        <dbReference type="EMBL" id="PTX41498.1"/>
    </source>
</evidence>
<feature type="transmembrane region" description="Helical" evidence="2">
    <location>
        <begin position="7"/>
        <end position="28"/>
    </location>
</feature>
<comment type="caution">
    <text evidence="4">The sequence shown here is derived from an EMBL/GenBank/DDBJ whole genome shotgun (WGS) entry which is preliminary data.</text>
</comment>
<keyword evidence="4" id="KW-0238">DNA-binding</keyword>
<dbReference type="InterPro" id="IPR007492">
    <property type="entry name" value="LytTR_DNA-bd_dom"/>
</dbReference>
<sequence length="257" mass="30721">MFRNRYILHSAFWLIILLFLTLFFGFSWKSYRLAFYFSLFLLPIVVITTYIFNFFLVPRYLLKERYGKFILYFIYLIIASLYLEMLVALFSFVMLAKTSTRVVSLEGISIFTLGIMLYLIVFATSFVRLVMQFQKKETLVEKLQSEKEKNEQEKILIRADRKNHLIDFKDLYYIESLNDYVKILTSNDEFITREKITSLNKKLPDRFLRIHRSFIINMEYVTSFTTTSVDIKDQILPISRTYKKDSVSKLQKSKIAQ</sequence>
<protein>
    <submittedName>
        <fullName evidence="4">LytTr DNA-binding domain-containing protein</fullName>
    </submittedName>
</protein>
<accession>A0A2T6ACG5</accession>
<feature type="coiled-coil region" evidence="1">
    <location>
        <begin position="133"/>
        <end position="160"/>
    </location>
</feature>
<dbReference type="SMART" id="SM00850">
    <property type="entry name" value="LytTR"/>
    <property type="match status" value="1"/>
</dbReference>
<dbReference type="AlphaFoldDB" id="A0A2T6ACG5"/>
<dbReference type="PANTHER" id="PTHR37299">
    <property type="entry name" value="TRANSCRIPTIONAL REGULATOR-RELATED"/>
    <property type="match status" value="1"/>
</dbReference>
<keyword evidence="1" id="KW-0175">Coiled coil</keyword>